<dbReference type="EMBL" id="BAAAZG010000052">
    <property type="protein sequence ID" value="GAA4094983.1"/>
    <property type="molecule type" value="Genomic_DNA"/>
</dbReference>
<dbReference type="InterPro" id="IPR044878">
    <property type="entry name" value="UbiA_sf"/>
</dbReference>
<sequence>MFATGRSTKSPETVPRRPAAPVKSAPTPHRRTSLAGDLIRLARPGQWPKNLLVSPLAFLDATVWTAAAGWRMLVTVATFTVASVMVYVVNDIFDRHRDREHPAKRSRPIASGRISVPFAWGLAIGLAALLCALLALSSPVSWWPVLTYLAINAAYNWRIRHVAVLDAFAVAAGFVLRLVAGYIAVDVMVSGWLLVCVLSLCLMMTFGKRRNELAVAGNGHRPALRGYSPVLVDQLILFTAVVTVAAFLMYVHNAVPAGAYEQVLLILSALFALIGVFRYLQLVTVHSAGGDPVGMVRDRVILGASTLWAIAWGVALVAGDQHRAWIDALLHRTG</sequence>
<keyword evidence="7" id="KW-0808">Transferase</keyword>
<name>A0ABP7WRN6_9ACTN</name>
<evidence type="ECO:0000256" key="2">
    <source>
        <dbReference type="ARBA" id="ARBA00022692"/>
    </source>
</evidence>
<dbReference type="Proteomes" id="UP001500683">
    <property type="component" value="Unassembled WGS sequence"/>
</dbReference>
<dbReference type="CDD" id="cd13963">
    <property type="entry name" value="PT_UbiA_2"/>
    <property type="match status" value="1"/>
</dbReference>
<feature type="transmembrane region" description="Helical" evidence="6">
    <location>
        <begin position="189"/>
        <end position="206"/>
    </location>
</feature>
<evidence type="ECO:0000256" key="4">
    <source>
        <dbReference type="ARBA" id="ARBA00023136"/>
    </source>
</evidence>
<feature type="region of interest" description="Disordered" evidence="5">
    <location>
        <begin position="1"/>
        <end position="30"/>
    </location>
</feature>
<proteinExistence type="predicted"/>
<keyword evidence="8" id="KW-1185">Reference proteome</keyword>
<protein>
    <submittedName>
        <fullName evidence="7">Decaprenyl-phosphate phosphoribosyltransferase</fullName>
    </submittedName>
</protein>
<feature type="transmembrane region" description="Helical" evidence="6">
    <location>
        <begin position="263"/>
        <end position="280"/>
    </location>
</feature>
<dbReference type="Gene3D" id="1.10.357.140">
    <property type="entry name" value="UbiA prenyltransferase"/>
    <property type="match status" value="1"/>
</dbReference>
<gene>
    <name evidence="7" type="ORF">GCM10022214_67300</name>
</gene>
<feature type="transmembrane region" description="Helical" evidence="6">
    <location>
        <begin position="300"/>
        <end position="319"/>
    </location>
</feature>
<feature type="transmembrane region" description="Helical" evidence="6">
    <location>
        <begin position="164"/>
        <end position="183"/>
    </location>
</feature>
<dbReference type="InterPro" id="IPR000537">
    <property type="entry name" value="UbiA_prenyltransferase"/>
</dbReference>
<organism evidence="7 8">
    <name type="scientific">Actinomadura miaoliensis</name>
    <dbReference type="NCBI Taxonomy" id="430685"/>
    <lineage>
        <taxon>Bacteria</taxon>
        <taxon>Bacillati</taxon>
        <taxon>Actinomycetota</taxon>
        <taxon>Actinomycetes</taxon>
        <taxon>Streptosporangiales</taxon>
        <taxon>Thermomonosporaceae</taxon>
        <taxon>Actinomadura</taxon>
    </lineage>
</organism>
<reference evidence="8" key="1">
    <citation type="journal article" date="2019" name="Int. J. Syst. Evol. Microbiol.">
        <title>The Global Catalogue of Microorganisms (GCM) 10K type strain sequencing project: providing services to taxonomists for standard genome sequencing and annotation.</title>
        <authorList>
            <consortium name="The Broad Institute Genomics Platform"/>
            <consortium name="The Broad Institute Genome Sequencing Center for Infectious Disease"/>
            <person name="Wu L."/>
            <person name="Ma J."/>
        </authorList>
    </citation>
    <scope>NUCLEOTIDE SEQUENCE [LARGE SCALE GENOMIC DNA]</scope>
    <source>
        <strain evidence="8">JCM 16702</strain>
    </source>
</reference>
<keyword evidence="4 6" id="KW-0472">Membrane</keyword>
<keyword evidence="3 6" id="KW-1133">Transmembrane helix</keyword>
<feature type="transmembrane region" description="Helical" evidence="6">
    <location>
        <begin position="114"/>
        <end position="135"/>
    </location>
</feature>
<feature type="compositionally biased region" description="Polar residues" evidence="5">
    <location>
        <begin position="1"/>
        <end position="11"/>
    </location>
</feature>
<keyword evidence="2 6" id="KW-0812">Transmembrane</keyword>
<evidence type="ECO:0000313" key="7">
    <source>
        <dbReference type="EMBL" id="GAA4094983.1"/>
    </source>
</evidence>
<evidence type="ECO:0000256" key="3">
    <source>
        <dbReference type="ARBA" id="ARBA00022989"/>
    </source>
</evidence>
<feature type="transmembrane region" description="Helical" evidence="6">
    <location>
        <begin position="73"/>
        <end position="93"/>
    </location>
</feature>
<keyword evidence="7" id="KW-0328">Glycosyltransferase</keyword>
<comment type="subcellular location">
    <subcellularLocation>
        <location evidence="1">Membrane</location>
        <topology evidence="1">Multi-pass membrane protein</topology>
    </subcellularLocation>
</comment>
<evidence type="ECO:0000313" key="8">
    <source>
        <dbReference type="Proteomes" id="UP001500683"/>
    </source>
</evidence>
<comment type="caution">
    <text evidence="7">The sequence shown here is derived from an EMBL/GenBank/DDBJ whole genome shotgun (WGS) entry which is preliminary data.</text>
</comment>
<dbReference type="Pfam" id="PF01040">
    <property type="entry name" value="UbiA"/>
    <property type="match status" value="1"/>
</dbReference>
<evidence type="ECO:0000256" key="5">
    <source>
        <dbReference type="SAM" id="MobiDB-lite"/>
    </source>
</evidence>
<feature type="transmembrane region" description="Helical" evidence="6">
    <location>
        <begin position="227"/>
        <end position="251"/>
    </location>
</feature>
<dbReference type="GO" id="GO:0016757">
    <property type="term" value="F:glycosyltransferase activity"/>
    <property type="evidence" value="ECO:0007669"/>
    <property type="project" value="UniProtKB-KW"/>
</dbReference>
<evidence type="ECO:0000256" key="6">
    <source>
        <dbReference type="SAM" id="Phobius"/>
    </source>
</evidence>
<evidence type="ECO:0000256" key="1">
    <source>
        <dbReference type="ARBA" id="ARBA00004141"/>
    </source>
</evidence>
<accession>A0ABP7WRN6</accession>